<name>A0ABP4EQE9_9ACTN</name>
<protein>
    <submittedName>
        <fullName evidence="4">PucR family transcriptional regulator</fullName>
    </submittedName>
</protein>
<proteinExistence type="inferred from homology"/>
<dbReference type="Pfam" id="PF17853">
    <property type="entry name" value="GGDEF_2"/>
    <property type="match status" value="1"/>
</dbReference>
<dbReference type="InterPro" id="IPR025736">
    <property type="entry name" value="PucR_C-HTH_dom"/>
</dbReference>
<organism evidence="4 5">
    <name type="scientific">Nocardioides aquiterrae</name>
    <dbReference type="NCBI Taxonomy" id="203799"/>
    <lineage>
        <taxon>Bacteria</taxon>
        <taxon>Bacillati</taxon>
        <taxon>Actinomycetota</taxon>
        <taxon>Actinomycetes</taxon>
        <taxon>Propionibacteriales</taxon>
        <taxon>Nocardioidaceae</taxon>
        <taxon>Nocardioides</taxon>
    </lineage>
</organism>
<evidence type="ECO:0000259" key="2">
    <source>
        <dbReference type="Pfam" id="PF13556"/>
    </source>
</evidence>
<accession>A0ABP4EQE9</accession>
<dbReference type="Gene3D" id="1.10.10.2840">
    <property type="entry name" value="PucR C-terminal helix-turn-helix domain"/>
    <property type="match status" value="1"/>
</dbReference>
<dbReference type="InterPro" id="IPR042070">
    <property type="entry name" value="PucR_C-HTH_sf"/>
</dbReference>
<comment type="similarity">
    <text evidence="1">Belongs to the CdaR family.</text>
</comment>
<feature type="domain" description="CdaR GGDEF-like" evidence="3">
    <location>
        <begin position="290"/>
        <end position="408"/>
    </location>
</feature>
<dbReference type="InterPro" id="IPR041522">
    <property type="entry name" value="CdaR_GGDEF"/>
</dbReference>
<evidence type="ECO:0000313" key="4">
    <source>
        <dbReference type="EMBL" id="GAA1125545.1"/>
    </source>
</evidence>
<sequence length="524" mass="54701">MSAASPVPLVALLAHADWQQVSVLAAPPAPTLTVGGVAMVADIRGRAADLEGNLLTVLQPPLRDDWHIDVLIQTAAASRASALLIGDSSPLSQPSSALAARVGLTVLGADDPLAAALAARRLVAEVELHVSDTVLRVTSAATRSGEGVEDVMKAVGSVLHRPLALVAAGGDTLLGADVVAEEDRETVAGTLTAGAARYRVTQRVELSGSALLIAHPVPPTTARDATVWLVTRLPHDLPAESAAASAALSVAAAVIGQRASLRRLAVERDARARASLLGELLNAPDDVAPTTRRRALEAGWRLDGWHLGIRIDTGPEVDPVAQRPEVIGALQEEGLDAVVVEQGDGWSAWITSEDEPRGADVEARAGQIRSAQRRLAATTPTAVGVGRYHAGPRGVARTLGEAGEAARLAAGRVASGRFLHVDRLGLGQTLLAWTRTDTFQPAARSLLAPLEGQPGDLLHTLTTYLDEESSVSETAAILGIHRNTVAQRLARIRSLLAVDLADPSERLALHLACRTIWIPPSDVG</sequence>
<dbReference type="InterPro" id="IPR051448">
    <property type="entry name" value="CdaR-like_regulators"/>
</dbReference>
<comment type="caution">
    <text evidence="4">The sequence shown here is derived from an EMBL/GenBank/DDBJ whole genome shotgun (WGS) entry which is preliminary data.</text>
</comment>
<evidence type="ECO:0000259" key="3">
    <source>
        <dbReference type="Pfam" id="PF17853"/>
    </source>
</evidence>
<gene>
    <name evidence="4" type="ORF">GCM10009606_01560</name>
</gene>
<dbReference type="PANTHER" id="PTHR33744">
    <property type="entry name" value="CARBOHYDRATE DIACID REGULATOR"/>
    <property type="match status" value="1"/>
</dbReference>
<evidence type="ECO:0000313" key="5">
    <source>
        <dbReference type="Proteomes" id="UP001499979"/>
    </source>
</evidence>
<dbReference type="Pfam" id="PF13556">
    <property type="entry name" value="HTH_30"/>
    <property type="match status" value="1"/>
</dbReference>
<reference evidence="5" key="1">
    <citation type="journal article" date="2019" name="Int. J. Syst. Evol. Microbiol.">
        <title>The Global Catalogue of Microorganisms (GCM) 10K type strain sequencing project: providing services to taxonomists for standard genome sequencing and annotation.</title>
        <authorList>
            <consortium name="The Broad Institute Genomics Platform"/>
            <consortium name="The Broad Institute Genome Sequencing Center for Infectious Disease"/>
            <person name="Wu L."/>
            <person name="Ma J."/>
        </authorList>
    </citation>
    <scope>NUCLEOTIDE SEQUENCE [LARGE SCALE GENOMIC DNA]</scope>
    <source>
        <strain evidence="5">JCM 11813</strain>
    </source>
</reference>
<feature type="domain" description="PucR C-terminal helix-turn-helix" evidence="2">
    <location>
        <begin position="457"/>
        <end position="514"/>
    </location>
</feature>
<keyword evidence="5" id="KW-1185">Reference proteome</keyword>
<evidence type="ECO:0000256" key="1">
    <source>
        <dbReference type="ARBA" id="ARBA00006754"/>
    </source>
</evidence>
<dbReference type="PANTHER" id="PTHR33744:SF1">
    <property type="entry name" value="DNA-BINDING TRANSCRIPTIONAL ACTIVATOR ADER"/>
    <property type="match status" value="1"/>
</dbReference>
<dbReference type="Proteomes" id="UP001499979">
    <property type="component" value="Unassembled WGS sequence"/>
</dbReference>
<dbReference type="RefSeq" id="WP_343904770.1">
    <property type="nucleotide sequence ID" value="NZ_BAAAJE010000001.1"/>
</dbReference>
<dbReference type="EMBL" id="BAAAJE010000001">
    <property type="protein sequence ID" value="GAA1125545.1"/>
    <property type="molecule type" value="Genomic_DNA"/>
</dbReference>